<dbReference type="AlphaFoldDB" id="A0A814XC57"/>
<dbReference type="SUPFAM" id="SSF57850">
    <property type="entry name" value="RING/U-box"/>
    <property type="match status" value="1"/>
</dbReference>
<organism evidence="5 9">
    <name type="scientific">Rotaria magnacalcarata</name>
    <dbReference type="NCBI Taxonomy" id="392030"/>
    <lineage>
        <taxon>Eukaryota</taxon>
        <taxon>Metazoa</taxon>
        <taxon>Spiralia</taxon>
        <taxon>Gnathifera</taxon>
        <taxon>Rotifera</taxon>
        <taxon>Eurotatoria</taxon>
        <taxon>Bdelloidea</taxon>
        <taxon>Philodinida</taxon>
        <taxon>Philodinidae</taxon>
        <taxon>Rotaria</taxon>
    </lineage>
</organism>
<reference evidence="5" key="1">
    <citation type="submission" date="2021-02" db="EMBL/GenBank/DDBJ databases">
        <authorList>
            <person name="Nowell W R."/>
        </authorList>
    </citation>
    <scope>NUCLEOTIDE SEQUENCE</scope>
</reference>
<evidence type="ECO:0000256" key="2">
    <source>
        <dbReference type="ARBA" id="ARBA00022833"/>
    </source>
</evidence>
<protein>
    <recommendedName>
        <fullName evidence="4">RING-type domain-containing protein</fullName>
    </recommendedName>
</protein>
<name>A0A814XC57_9BILA</name>
<dbReference type="Proteomes" id="UP000681967">
    <property type="component" value="Unassembled WGS sequence"/>
</dbReference>
<evidence type="ECO:0000313" key="8">
    <source>
        <dbReference type="EMBL" id="CAF3900845.1"/>
    </source>
</evidence>
<evidence type="ECO:0000313" key="6">
    <source>
        <dbReference type="EMBL" id="CAF2054880.1"/>
    </source>
</evidence>
<proteinExistence type="predicted"/>
<dbReference type="CDD" id="cd16520">
    <property type="entry name" value="RING-HC_MIBs-like"/>
    <property type="match status" value="1"/>
</dbReference>
<feature type="domain" description="RING-type" evidence="4">
    <location>
        <begin position="179"/>
        <end position="212"/>
    </location>
</feature>
<dbReference type="Proteomes" id="UP000663824">
    <property type="component" value="Unassembled WGS sequence"/>
</dbReference>
<accession>A0A814XC57</accession>
<dbReference type="EMBL" id="CAJOBH010002324">
    <property type="protein sequence ID" value="CAF3900845.1"/>
    <property type="molecule type" value="Genomic_DNA"/>
</dbReference>
<dbReference type="EMBL" id="CAJNOV010005553">
    <property type="protein sequence ID" value="CAF1214320.1"/>
    <property type="molecule type" value="Genomic_DNA"/>
</dbReference>
<dbReference type="Pfam" id="PF13920">
    <property type="entry name" value="zf-C3HC4_3"/>
    <property type="match status" value="1"/>
</dbReference>
<dbReference type="InterPro" id="IPR013083">
    <property type="entry name" value="Znf_RING/FYVE/PHD"/>
</dbReference>
<keyword evidence="2" id="KW-0862">Zinc</keyword>
<dbReference type="Proteomes" id="UP000663855">
    <property type="component" value="Unassembled WGS sequence"/>
</dbReference>
<dbReference type="EMBL" id="CAJOBI010001508">
    <property type="protein sequence ID" value="CAF3885013.1"/>
    <property type="molecule type" value="Genomic_DNA"/>
</dbReference>
<evidence type="ECO:0000313" key="9">
    <source>
        <dbReference type="Proteomes" id="UP000663855"/>
    </source>
</evidence>
<dbReference type="PROSITE" id="PS50089">
    <property type="entry name" value="ZF_RING_2"/>
    <property type="match status" value="1"/>
</dbReference>
<dbReference type="InterPro" id="IPR001841">
    <property type="entry name" value="Znf_RING"/>
</dbReference>
<keyword evidence="1 3" id="KW-0863">Zinc-finger</keyword>
<dbReference type="GO" id="GO:0008270">
    <property type="term" value="F:zinc ion binding"/>
    <property type="evidence" value="ECO:0007669"/>
    <property type="project" value="UniProtKB-KW"/>
</dbReference>
<dbReference type="Proteomes" id="UP000676336">
    <property type="component" value="Unassembled WGS sequence"/>
</dbReference>
<evidence type="ECO:0000256" key="3">
    <source>
        <dbReference type="PROSITE-ProRule" id="PRU00175"/>
    </source>
</evidence>
<evidence type="ECO:0000256" key="1">
    <source>
        <dbReference type="ARBA" id="ARBA00022771"/>
    </source>
</evidence>
<evidence type="ECO:0000259" key="4">
    <source>
        <dbReference type="PROSITE" id="PS50089"/>
    </source>
</evidence>
<comment type="caution">
    <text evidence="5">The sequence shown here is derived from an EMBL/GenBank/DDBJ whole genome shotgun (WGS) entry which is preliminary data.</text>
</comment>
<sequence>MLSHAISVADVQPGDHLYRWRNLKLFQGIAVQPNHDNLEIFVVILNDLNSFCMVPVNLFKGKGILRRVLYNQGNSYLHWIKLPGTSYVQKRRPTEEIVQNALLLVDTKNRNCELIENLFVQGFDGFAKLCSTISHDHWRHILLGNDYNSSSISNCEHAFHGMSITPMNRTESVEDEKYCVICMERKNDVAFLCGHLSCSQCATTLIDCHICRTNIRQKIKLFWS</sequence>
<evidence type="ECO:0000313" key="7">
    <source>
        <dbReference type="EMBL" id="CAF3885013.1"/>
    </source>
</evidence>
<evidence type="ECO:0000313" key="5">
    <source>
        <dbReference type="EMBL" id="CAF1214320.1"/>
    </source>
</evidence>
<dbReference type="Gene3D" id="3.30.40.10">
    <property type="entry name" value="Zinc/RING finger domain, C3HC4 (zinc finger)"/>
    <property type="match status" value="1"/>
</dbReference>
<dbReference type="EMBL" id="CAJNRE010006424">
    <property type="protein sequence ID" value="CAF2054880.1"/>
    <property type="molecule type" value="Genomic_DNA"/>
</dbReference>
<keyword evidence="1 3" id="KW-0479">Metal-binding</keyword>
<gene>
    <name evidence="8" type="ORF">BYL167_LOCUS8456</name>
    <name evidence="5" type="ORF">CJN711_LOCUS12674</name>
    <name evidence="6" type="ORF">MBJ925_LOCUS13854</name>
    <name evidence="7" type="ORF">SMN809_LOCUS5811</name>
</gene>